<dbReference type="HAMAP" id="MF_01161">
    <property type="entry name" value="tRNA_Ile_lys_synt"/>
    <property type="match status" value="1"/>
</dbReference>
<dbReference type="GO" id="GO:0006400">
    <property type="term" value="P:tRNA modification"/>
    <property type="evidence" value="ECO:0007669"/>
    <property type="project" value="UniProtKB-UniRule"/>
</dbReference>
<keyword evidence="6 8" id="KW-0067">ATP-binding</keyword>
<dbReference type="InterPro" id="IPR015262">
    <property type="entry name" value="tRNA_Ile_lys_synt_subst-bd"/>
</dbReference>
<dbReference type="Gene3D" id="3.30.465.60">
    <property type="match status" value="1"/>
</dbReference>
<dbReference type="Pfam" id="PF11734">
    <property type="entry name" value="TilS_C"/>
    <property type="match status" value="1"/>
</dbReference>
<dbReference type="Pfam" id="PF01171">
    <property type="entry name" value="ATP_bind_3"/>
    <property type="match status" value="1"/>
</dbReference>
<dbReference type="InterPro" id="IPR014729">
    <property type="entry name" value="Rossmann-like_a/b/a_fold"/>
</dbReference>
<proteinExistence type="inferred from homology"/>
<sequence length="459" mass="52251">MGNLEDKVSELRLQTACIEPGDKLLIACSGGIDSMVLLHFLYERQAMWNIEIAAIHVDHMLRGEQSAQDCQFVAAFCHARRIPFYSKSIPIPMIIDRDGGNTQAICRKERYAYFAQVLPQFTKLVTAHHADDQLETMVMAMMKGPSVSALSGIRVIRPFASGQLIRPFLFVTRQEIEQYASHYDVRYREDPSNQKDTYTRNRVRHHIAPLLAAESAQTALHAAQLSVQLQQDNELLEQLAQQHFDKMITKNREHAYQFQIDDVQKMPLALQRRFILILLSYLYKDVNMLQSHALTTALLKLCDTSAGTVQISLPAGLIARRQYNEVFVGLLPEQMLLPQTVKREQWLQAAQYQIGLFRRGTPVEAHDDVYYITLSETEQLQVRPRVDGDRIALRGMAQQKKVSRLFIDDKVPKSQRSTIPLLVSNERGVLAVIGGRPSAFLSRSPDSNEWQVVIRTIAL</sequence>
<dbReference type="InterPro" id="IPR012795">
    <property type="entry name" value="tRNA_Ile_lys_synt_N"/>
</dbReference>
<evidence type="ECO:0000256" key="7">
    <source>
        <dbReference type="ARBA" id="ARBA00048539"/>
    </source>
</evidence>
<dbReference type="SMART" id="SM00977">
    <property type="entry name" value="TilS_C"/>
    <property type="match status" value="1"/>
</dbReference>
<dbReference type="Gene3D" id="3.40.50.620">
    <property type="entry name" value="HUPs"/>
    <property type="match status" value="1"/>
</dbReference>
<dbReference type="GO" id="GO:0005524">
    <property type="term" value="F:ATP binding"/>
    <property type="evidence" value="ECO:0007669"/>
    <property type="project" value="UniProtKB-UniRule"/>
</dbReference>
<evidence type="ECO:0000256" key="4">
    <source>
        <dbReference type="ARBA" id="ARBA00022694"/>
    </source>
</evidence>
<accession>A0A1C0YCE2</accession>
<dbReference type="Pfam" id="PF09179">
    <property type="entry name" value="TilS"/>
    <property type="match status" value="1"/>
</dbReference>
<protein>
    <recommendedName>
        <fullName evidence="8">tRNA(Ile)-lysidine synthase</fullName>
        <ecNumber evidence="8">6.3.4.19</ecNumber>
    </recommendedName>
    <alternativeName>
        <fullName evidence="8">tRNA(Ile)-2-lysyl-cytidine synthase</fullName>
    </alternativeName>
    <alternativeName>
        <fullName evidence="8">tRNA(Ile)-lysidine synthetase</fullName>
    </alternativeName>
</protein>
<dbReference type="InterPro" id="IPR012094">
    <property type="entry name" value="tRNA_Ile_lys_synt"/>
</dbReference>
<comment type="function">
    <text evidence="8">Ligates lysine onto the cytidine present at position 34 of the AUA codon-specific tRNA(Ile) that contains the anticodon CAU, in an ATP-dependent manner. Cytidine is converted to lysidine, thus changing the amino acid specificity of the tRNA from methionine to isoleucine.</text>
</comment>
<dbReference type="SUPFAM" id="SSF56037">
    <property type="entry name" value="PheT/TilS domain"/>
    <property type="match status" value="1"/>
</dbReference>
<dbReference type="EMBL" id="MASJ01000022">
    <property type="protein sequence ID" value="OCS84814.1"/>
    <property type="molecule type" value="Genomic_DNA"/>
</dbReference>
<comment type="similarity">
    <text evidence="8">Belongs to the tRNA(Ile)-lysidine synthase family.</text>
</comment>
<feature type="binding site" evidence="8">
    <location>
        <begin position="29"/>
        <end position="34"/>
    </location>
    <ligand>
        <name>ATP</name>
        <dbReference type="ChEBI" id="CHEBI:30616"/>
    </ligand>
</feature>
<comment type="caution">
    <text evidence="10">The sequence shown here is derived from an EMBL/GenBank/DDBJ whole genome shotgun (WGS) entry which is preliminary data.</text>
</comment>
<dbReference type="PANTHER" id="PTHR43033:SF1">
    <property type="entry name" value="TRNA(ILE)-LYSIDINE SYNTHASE-RELATED"/>
    <property type="match status" value="1"/>
</dbReference>
<evidence type="ECO:0000256" key="2">
    <source>
        <dbReference type="ARBA" id="ARBA00022490"/>
    </source>
</evidence>
<evidence type="ECO:0000256" key="1">
    <source>
        <dbReference type="ARBA" id="ARBA00004496"/>
    </source>
</evidence>
<comment type="domain">
    <text evidence="8">The N-terminal region contains the highly conserved SGGXDS motif, predicted to be a P-loop motif involved in ATP binding.</text>
</comment>
<dbReference type="PANTHER" id="PTHR43033">
    <property type="entry name" value="TRNA(ILE)-LYSIDINE SYNTHASE-RELATED"/>
    <property type="match status" value="1"/>
</dbReference>
<keyword evidence="5 8" id="KW-0547">Nucleotide-binding</keyword>
<dbReference type="STRING" id="33978.A6M13_14760"/>
<dbReference type="GO" id="GO:0005737">
    <property type="term" value="C:cytoplasm"/>
    <property type="evidence" value="ECO:0007669"/>
    <property type="project" value="UniProtKB-SubCell"/>
</dbReference>
<dbReference type="InterPro" id="IPR011063">
    <property type="entry name" value="TilS/TtcA_N"/>
</dbReference>
<dbReference type="NCBIfam" id="TIGR02433">
    <property type="entry name" value="lysidine_TilS_C"/>
    <property type="match status" value="1"/>
</dbReference>
<keyword evidence="11" id="KW-1185">Reference proteome</keyword>
<evidence type="ECO:0000313" key="10">
    <source>
        <dbReference type="EMBL" id="OCS84814.1"/>
    </source>
</evidence>
<dbReference type="CDD" id="cd01992">
    <property type="entry name" value="TilS_N"/>
    <property type="match status" value="1"/>
</dbReference>
<dbReference type="SUPFAM" id="SSF82829">
    <property type="entry name" value="MesJ substrate recognition domain-like"/>
    <property type="match status" value="1"/>
</dbReference>
<name>A0A1C0YCE2_9BACL</name>
<evidence type="ECO:0000256" key="5">
    <source>
        <dbReference type="ARBA" id="ARBA00022741"/>
    </source>
</evidence>
<keyword evidence="4 8" id="KW-0819">tRNA processing</keyword>
<evidence type="ECO:0000259" key="9">
    <source>
        <dbReference type="SMART" id="SM00977"/>
    </source>
</evidence>
<dbReference type="EC" id="6.3.4.19" evidence="8"/>
<organism evidence="10 11">
    <name type="scientific">Caryophanon tenue</name>
    <dbReference type="NCBI Taxonomy" id="33978"/>
    <lineage>
        <taxon>Bacteria</taxon>
        <taxon>Bacillati</taxon>
        <taxon>Bacillota</taxon>
        <taxon>Bacilli</taxon>
        <taxon>Bacillales</taxon>
        <taxon>Caryophanaceae</taxon>
        <taxon>Caryophanon</taxon>
    </lineage>
</organism>
<dbReference type="Proteomes" id="UP000093199">
    <property type="component" value="Unassembled WGS sequence"/>
</dbReference>
<dbReference type="AlphaFoldDB" id="A0A1C0YCE2"/>
<comment type="catalytic activity">
    <reaction evidence="7 8">
        <text>cytidine(34) in tRNA(Ile2) + L-lysine + ATP = lysidine(34) in tRNA(Ile2) + AMP + diphosphate + H(+)</text>
        <dbReference type="Rhea" id="RHEA:43744"/>
        <dbReference type="Rhea" id="RHEA-COMP:10625"/>
        <dbReference type="Rhea" id="RHEA-COMP:10670"/>
        <dbReference type="ChEBI" id="CHEBI:15378"/>
        <dbReference type="ChEBI" id="CHEBI:30616"/>
        <dbReference type="ChEBI" id="CHEBI:32551"/>
        <dbReference type="ChEBI" id="CHEBI:33019"/>
        <dbReference type="ChEBI" id="CHEBI:82748"/>
        <dbReference type="ChEBI" id="CHEBI:83665"/>
        <dbReference type="ChEBI" id="CHEBI:456215"/>
        <dbReference type="EC" id="6.3.4.19"/>
    </reaction>
</comment>
<dbReference type="NCBIfam" id="TIGR02432">
    <property type="entry name" value="lysidine_TilS_N"/>
    <property type="match status" value="1"/>
</dbReference>
<keyword evidence="2 8" id="KW-0963">Cytoplasm</keyword>
<gene>
    <name evidence="8" type="primary">tilS</name>
    <name evidence="10" type="ORF">A6M13_14760</name>
</gene>
<evidence type="ECO:0000256" key="6">
    <source>
        <dbReference type="ARBA" id="ARBA00022840"/>
    </source>
</evidence>
<comment type="subcellular location">
    <subcellularLocation>
        <location evidence="1 8">Cytoplasm</location>
    </subcellularLocation>
</comment>
<feature type="domain" description="Lysidine-tRNA(Ile) synthetase C-terminal" evidence="9">
    <location>
        <begin position="380"/>
        <end position="454"/>
    </location>
</feature>
<dbReference type="GO" id="GO:0032267">
    <property type="term" value="F:tRNA(Ile)-lysidine synthase activity"/>
    <property type="evidence" value="ECO:0007669"/>
    <property type="project" value="UniProtKB-EC"/>
</dbReference>
<reference evidence="10 11" key="1">
    <citation type="submission" date="2016-07" db="EMBL/GenBank/DDBJ databases">
        <title>Caryophanon tenue genome sequencing.</title>
        <authorList>
            <person name="Verma A."/>
            <person name="Pal Y."/>
            <person name="Krishnamurthi S."/>
        </authorList>
    </citation>
    <scope>NUCLEOTIDE SEQUENCE [LARGE SCALE GENOMIC DNA]</scope>
    <source>
        <strain evidence="10 11">DSM 14152</strain>
    </source>
</reference>
<dbReference type="InterPro" id="IPR012796">
    <property type="entry name" value="Lysidine-tRNA-synth_C"/>
</dbReference>
<dbReference type="SUPFAM" id="SSF52402">
    <property type="entry name" value="Adenine nucleotide alpha hydrolases-like"/>
    <property type="match status" value="1"/>
</dbReference>
<evidence type="ECO:0000313" key="11">
    <source>
        <dbReference type="Proteomes" id="UP000093199"/>
    </source>
</evidence>
<evidence type="ECO:0000256" key="8">
    <source>
        <dbReference type="HAMAP-Rule" id="MF_01161"/>
    </source>
</evidence>
<evidence type="ECO:0000256" key="3">
    <source>
        <dbReference type="ARBA" id="ARBA00022598"/>
    </source>
</evidence>
<keyword evidence="3 8" id="KW-0436">Ligase</keyword>